<dbReference type="RefSeq" id="XP_003096655.2">
    <property type="nucleotide sequence ID" value="XM_003096607.2"/>
</dbReference>
<accession>E3N4K4</accession>
<reference evidence="1" key="1">
    <citation type="submission" date="2007-07" db="EMBL/GenBank/DDBJ databases">
        <title>PCAP assembly of the Caenorhabditis remanei genome.</title>
        <authorList>
            <consortium name="The Caenorhabditis remanei Sequencing Consortium"/>
            <person name="Wilson R.K."/>
        </authorList>
    </citation>
    <scope>NUCLEOTIDE SEQUENCE [LARGE SCALE GENOMIC DNA]</scope>
    <source>
        <strain evidence="1">PB4641</strain>
    </source>
</reference>
<keyword evidence="2" id="KW-1185">Reference proteome</keyword>
<dbReference type="InterPro" id="IPR008588">
    <property type="entry name" value="DUF870_CAE_spp"/>
</dbReference>
<dbReference type="KEGG" id="crq:GCK72_022544"/>
<dbReference type="OMA" id="DTSAHYE"/>
<proteinExistence type="predicted"/>
<dbReference type="AlphaFoldDB" id="E3N4K4"/>
<organism evidence="2">
    <name type="scientific">Caenorhabditis remanei</name>
    <name type="common">Caenorhabditis vulgaris</name>
    <dbReference type="NCBI Taxonomy" id="31234"/>
    <lineage>
        <taxon>Eukaryota</taxon>
        <taxon>Metazoa</taxon>
        <taxon>Ecdysozoa</taxon>
        <taxon>Nematoda</taxon>
        <taxon>Chromadorea</taxon>
        <taxon>Rhabditida</taxon>
        <taxon>Rhabditina</taxon>
        <taxon>Rhabditomorpha</taxon>
        <taxon>Rhabditoidea</taxon>
        <taxon>Rhabditidae</taxon>
        <taxon>Peloderinae</taxon>
        <taxon>Caenorhabditis</taxon>
    </lineage>
</organism>
<dbReference type="eggNOG" id="ENOG502TJAM">
    <property type="taxonomic scope" value="Eukaryota"/>
</dbReference>
<dbReference type="Pfam" id="PF05912">
    <property type="entry name" value="DUF870"/>
    <property type="match status" value="1"/>
</dbReference>
<name>E3N4K4_CAERE</name>
<dbReference type="FunCoup" id="E3N4K4">
    <property type="interactions" value="1078"/>
</dbReference>
<dbReference type="PANTHER" id="PTHR21479:SF6">
    <property type="entry name" value="MBL FOLD METALLO-HYDROLASE-RELATED"/>
    <property type="match status" value="1"/>
</dbReference>
<evidence type="ECO:0000313" key="1">
    <source>
        <dbReference type="EMBL" id="EFO85554.1"/>
    </source>
</evidence>
<dbReference type="HOGENOM" id="CLU_157466_0_0_1"/>
<evidence type="ECO:0000313" key="2">
    <source>
        <dbReference type="Proteomes" id="UP000008281"/>
    </source>
</evidence>
<sequence>MLAFRILLLSILFMSMIQSDPIHMDMQIRCDPSIKNWCAEFLVYEVDTIPYSHDHLLSQKFCSNQPGVNFKWTQQLGGDTSAHYEINYMLQHNCTIMGSFRCVNENENEVRVSVNGEQHVKFEVAAFNRGTYERCPFHVVADK</sequence>
<dbReference type="GeneID" id="9824624"/>
<dbReference type="PANTHER" id="PTHR21479">
    <property type="match status" value="1"/>
</dbReference>
<dbReference type="CTD" id="9824624"/>
<gene>
    <name evidence="1" type="ORF">CRE_29138</name>
</gene>
<dbReference type="EMBL" id="DS268526">
    <property type="protein sequence ID" value="EFO85554.1"/>
    <property type="molecule type" value="Genomic_DNA"/>
</dbReference>
<dbReference type="OrthoDB" id="5898627at2759"/>
<dbReference type="Proteomes" id="UP000008281">
    <property type="component" value="Unassembled WGS sequence"/>
</dbReference>
<protein>
    <submittedName>
        <fullName evidence="1">Uncharacterized protein</fullName>
    </submittedName>
</protein>